<reference evidence="3" key="1">
    <citation type="submission" date="2022-01" db="EMBL/GenBank/DDBJ databases">
        <authorList>
            <person name="King R."/>
        </authorList>
    </citation>
    <scope>NUCLEOTIDE SEQUENCE</scope>
</reference>
<accession>A0A9N9MRL5</accession>
<dbReference type="AlphaFoldDB" id="A0A9N9MRL5"/>
<keyword evidence="4" id="KW-1185">Reference proteome</keyword>
<feature type="region of interest" description="Disordered" evidence="2">
    <location>
        <begin position="167"/>
        <end position="194"/>
    </location>
</feature>
<feature type="region of interest" description="Disordered" evidence="2">
    <location>
        <begin position="725"/>
        <end position="778"/>
    </location>
</feature>
<dbReference type="Proteomes" id="UP001152799">
    <property type="component" value="Chromosome 6"/>
</dbReference>
<dbReference type="OrthoDB" id="6426920at2759"/>
<evidence type="ECO:0000313" key="4">
    <source>
        <dbReference type="Proteomes" id="UP001152799"/>
    </source>
</evidence>
<feature type="region of interest" description="Disordered" evidence="2">
    <location>
        <begin position="227"/>
        <end position="485"/>
    </location>
</feature>
<feature type="compositionally biased region" description="Polar residues" evidence="2">
    <location>
        <begin position="332"/>
        <end position="354"/>
    </location>
</feature>
<evidence type="ECO:0000313" key="3">
    <source>
        <dbReference type="EMBL" id="CAG9770120.1"/>
    </source>
</evidence>
<dbReference type="EMBL" id="OU892282">
    <property type="protein sequence ID" value="CAG9770120.1"/>
    <property type="molecule type" value="Genomic_DNA"/>
</dbReference>
<feature type="compositionally biased region" description="Low complexity" evidence="2">
    <location>
        <begin position="598"/>
        <end position="608"/>
    </location>
</feature>
<feature type="compositionally biased region" description="Polar residues" evidence="2">
    <location>
        <begin position="725"/>
        <end position="740"/>
    </location>
</feature>
<feature type="coiled-coil region" evidence="1">
    <location>
        <begin position="34"/>
        <end position="61"/>
    </location>
</feature>
<gene>
    <name evidence="3" type="ORF">CEUTPL_LOCUS10577</name>
</gene>
<sequence length="951" mass="104884">MVIFDSFSKAKLKFINACSLPSNVNSGDSSREFLEEAKRSKEMKEKELALVDMEKERLIENDLLARYIVWGYDERLIDGSGPSRGGSSTPQESHIATAIPKYTSKATLHIQSNRASNVDDPVSLGPLDLDTPVADKKYIDANTLAKVVQHSKYQVIIPTYPAKPTSVEEKKVDENGNALHQTKEKKKKKQSDKNVTVLSQNIEGHRSEIINNVDQLLHFIEGTTENNLKSRPVQSKSKQLHKQHTTEEGGSKTGKRRHKSGTKENESGNDGRHELKKSNSLSEISGMKLDREFEAFGKNKPEKDEENVVLRGNKPMDRTRERRSWGNVEPHSFQTLYNASSLENLETATDSNWEVTRPKKKSKKRRNSVSSATGGRQHSSASGVSSLVSNEDRRSRRAPSPDLGVVIVGVSNAKTTRSMPHSEKSNDSSSDVDSVHSLPLDGPISYADIAKNSEKKKPSPEKQERSIINNKEKSPQLSKHHEPDSKNIAQTQLTNSIEKPINLSSSSSSINPTVAKPIVLDVNNIKSFPAITSSTTKTTAVAVSTTAQTQTSDKAVQSTLGYEDNFVREKTFSGDTQKADNGLEVSSLKQQRPAMPINNNNSNVNNNVGKDRKNKNSEATQQTNSVQGFFGVQGDVHNELSSVPTHIHNLSEQQAQPQPRSFEKKNTPINHFEPTHSTLFQFLSQLMRDPANYATQRMPPDIVDVSTIEKMQFMQCIPITCNSSSHNDSTQVSYTQSYPSAPSDAVPIAHQGGSKSKRKKGNNPAKTNHLGDSKVNNEVADENDVVVVAPLMASVCDTNNAEEKGVRMVNGVSDEISFSSPEPRQHSIADEPMDMSSSPPPVVILSGLPKEVPSGLIFGFDVNEQLLLEDSGGCDAITMQQQQSLSHGTVKITEVRIERLPCRGDEWVKCYKPPANDRGAPKHNHDKIVSFISAAWESVLSQQIQYYSDGL</sequence>
<feature type="compositionally biased region" description="Basic and acidic residues" evidence="2">
    <location>
        <begin position="261"/>
        <end position="277"/>
    </location>
</feature>
<feature type="compositionally biased region" description="Basic and acidic residues" evidence="2">
    <location>
        <begin position="451"/>
        <end position="485"/>
    </location>
</feature>
<keyword evidence="1" id="KW-0175">Coiled coil</keyword>
<proteinExistence type="predicted"/>
<protein>
    <submittedName>
        <fullName evidence="3">Uncharacterized protein</fullName>
    </submittedName>
</protein>
<evidence type="ECO:0000256" key="1">
    <source>
        <dbReference type="SAM" id="Coils"/>
    </source>
</evidence>
<feature type="region of interest" description="Disordered" evidence="2">
    <location>
        <begin position="815"/>
        <end position="837"/>
    </location>
</feature>
<feature type="region of interest" description="Disordered" evidence="2">
    <location>
        <begin position="589"/>
        <end position="620"/>
    </location>
</feature>
<feature type="compositionally biased region" description="Polar residues" evidence="2">
    <location>
        <begin position="227"/>
        <end position="237"/>
    </location>
</feature>
<feature type="compositionally biased region" description="Basic residues" evidence="2">
    <location>
        <begin position="358"/>
        <end position="367"/>
    </location>
</feature>
<evidence type="ECO:0000256" key="2">
    <source>
        <dbReference type="SAM" id="MobiDB-lite"/>
    </source>
</evidence>
<feature type="compositionally biased region" description="Low complexity" evidence="2">
    <location>
        <begin position="379"/>
        <end position="389"/>
    </location>
</feature>
<organism evidence="3 4">
    <name type="scientific">Ceutorhynchus assimilis</name>
    <name type="common">cabbage seed weevil</name>
    <dbReference type="NCBI Taxonomy" id="467358"/>
    <lineage>
        <taxon>Eukaryota</taxon>
        <taxon>Metazoa</taxon>
        <taxon>Ecdysozoa</taxon>
        <taxon>Arthropoda</taxon>
        <taxon>Hexapoda</taxon>
        <taxon>Insecta</taxon>
        <taxon>Pterygota</taxon>
        <taxon>Neoptera</taxon>
        <taxon>Endopterygota</taxon>
        <taxon>Coleoptera</taxon>
        <taxon>Polyphaga</taxon>
        <taxon>Cucujiformia</taxon>
        <taxon>Curculionidae</taxon>
        <taxon>Ceutorhynchinae</taxon>
        <taxon>Ceutorhynchus</taxon>
    </lineage>
</organism>
<feature type="compositionally biased region" description="Low complexity" evidence="2">
    <location>
        <begin position="427"/>
        <end position="441"/>
    </location>
</feature>
<name>A0A9N9MRL5_9CUCU</name>
<feature type="compositionally biased region" description="Basic and acidic residues" evidence="2">
    <location>
        <begin position="288"/>
        <end position="324"/>
    </location>
</feature>